<dbReference type="PANTHER" id="PTHR24296">
    <property type="entry name" value="CYTOCHROME P450"/>
    <property type="match status" value="1"/>
</dbReference>
<sequence length="377" mass="43537">MIQIFQKLNIASFDYPDRAIGTISRKDSNYRKSNPYLKKNTYAQYQQELANKYGPLFTFTVFNHGRTIVSNDPRTIEHLVKTGFDEYGKSDDLYKIAYDVYGDGIFAVDGDLIYKSVIEKSKVVINILKKYADNGKPIDLQDLFYRFTMDTFGEHGKPLWKFIEKYSEKGRKMRKACKYIDNYVYNMINNHKSELEIEKKSVKNLLTLLIEAVDDNGKKFNDKELRDVIINLIAAGRDSTAQALSWMMYFIMVNQSVENLLLQEINKILSVETSIPSYDDIKLFKYTTATFYETAISYSSSKWKDSEDGLKPNKFKFAIFHAGPRSCLGQQFATLEAITLVVMLLKEFKFELVPGQKSPPEFKDAITLPMKDPLMTK</sequence>
<protein>
    <submittedName>
        <fullName evidence="6">17501_t:CDS:1</fullName>
    </submittedName>
</protein>
<evidence type="ECO:0000313" key="6">
    <source>
        <dbReference type="EMBL" id="CAG8594257.1"/>
    </source>
</evidence>
<keyword evidence="4 5" id="KW-0408">Iron</keyword>
<comment type="similarity">
    <text evidence="1 5">Belongs to the cytochrome P450 family.</text>
</comment>
<feature type="non-terminal residue" evidence="6">
    <location>
        <position position="1"/>
    </location>
</feature>
<keyword evidence="7" id="KW-1185">Reference proteome</keyword>
<dbReference type="Proteomes" id="UP000789405">
    <property type="component" value="Unassembled WGS sequence"/>
</dbReference>
<dbReference type="InterPro" id="IPR036396">
    <property type="entry name" value="Cyt_P450_sf"/>
</dbReference>
<evidence type="ECO:0000256" key="2">
    <source>
        <dbReference type="ARBA" id="ARBA00022723"/>
    </source>
</evidence>
<evidence type="ECO:0000313" key="7">
    <source>
        <dbReference type="Proteomes" id="UP000789405"/>
    </source>
</evidence>
<dbReference type="GO" id="GO:0005506">
    <property type="term" value="F:iron ion binding"/>
    <property type="evidence" value="ECO:0007669"/>
    <property type="project" value="InterPro"/>
</dbReference>
<dbReference type="InterPro" id="IPR017972">
    <property type="entry name" value="Cyt_P450_CS"/>
</dbReference>
<keyword evidence="5" id="KW-0349">Heme</keyword>
<dbReference type="GO" id="GO:0016705">
    <property type="term" value="F:oxidoreductase activity, acting on paired donors, with incorporation or reduction of molecular oxygen"/>
    <property type="evidence" value="ECO:0007669"/>
    <property type="project" value="InterPro"/>
</dbReference>
<dbReference type="AlphaFoldDB" id="A0A9N9C898"/>
<evidence type="ECO:0000256" key="3">
    <source>
        <dbReference type="ARBA" id="ARBA00023002"/>
    </source>
</evidence>
<evidence type="ECO:0000256" key="1">
    <source>
        <dbReference type="ARBA" id="ARBA00010617"/>
    </source>
</evidence>
<dbReference type="GO" id="GO:0020037">
    <property type="term" value="F:heme binding"/>
    <property type="evidence" value="ECO:0007669"/>
    <property type="project" value="InterPro"/>
</dbReference>
<dbReference type="SUPFAM" id="SSF48264">
    <property type="entry name" value="Cytochrome P450"/>
    <property type="match status" value="1"/>
</dbReference>
<dbReference type="InterPro" id="IPR001128">
    <property type="entry name" value="Cyt_P450"/>
</dbReference>
<dbReference type="Gene3D" id="1.10.630.10">
    <property type="entry name" value="Cytochrome P450"/>
    <property type="match status" value="2"/>
</dbReference>
<evidence type="ECO:0000256" key="5">
    <source>
        <dbReference type="RuleBase" id="RU000461"/>
    </source>
</evidence>
<dbReference type="PRINTS" id="PR00385">
    <property type="entry name" value="P450"/>
</dbReference>
<keyword evidence="5" id="KW-0503">Monooxygenase</keyword>
<reference evidence="6" key="1">
    <citation type="submission" date="2021-06" db="EMBL/GenBank/DDBJ databases">
        <authorList>
            <person name="Kallberg Y."/>
            <person name="Tangrot J."/>
            <person name="Rosling A."/>
        </authorList>
    </citation>
    <scope>NUCLEOTIDE SEQUENCE</scope>
    <source>
        <strain evidence="6">MA453B</strain>
    </source>
</reference>
<name>A0A9N9C898_9GLOM</name>
<dbReference type="GO" id="GO:0004497">
    <property type="term" value="F:monooxygenase activity"/>
    <property type="evidence" value="ECO:0007669"/>
    <property type="project" value="UniProtKB-KW"/>
</dbReference>
<organism evidence="6 7">
    <name type="scientific">Dentiscutata erythropus</name>
    <dbReference type="NCBI Taxonomy" id="1348616"/>
    <lineage>
        <taxon>Eukaryota</taxon>
        <taxon>Fungi</taxon>
        <taxon>Fungi incertae sedis</taxon>
        <taxon>Mucoromycota</taxon>
        <taxon>Glomeromycotina</taxon>
        <taxon>Glomeromycetes</taxon>
        <taxon>Diversisporales</taxon>
        <taxon>Gigasporaceae</taxon>
        <taxon>Dentiscutata</taxon>
    </lineage>
</organism>
<comment type="caution">
    <text evidence="6">The sequence shown here is derived from an EMBL/GenBank/DDBJ whole genome shotgun (WGS) entry which is preliminary data.</text>
</comment>
<dbReference type="GO" id="GO:0006629">
    <property type="term" value="P:lipid metabolic process"/>
    <property type="evidence" value="ECO:0007669"/>
    <property type="project" value="UniProtKB-ARBA"/>
</dbReference>
<dbReference type="Pfam" id="PF00067">
    <property type="entry name" value="p450"/>
    <property type="match status" value="1"/>
</dbReference>
<gene>
    <name evidence="6" type="ORF">DERYTH_LOCUS7314</name>
</gene>
<evidence type="ECO:0000256" key="4">
    <source>
        <dbReference type="ARBA" id="ARBA00023004"/>
    </source>
</evidence>
<keyword evidence="3 5" id="KW-0560">Oxidoreductase</keyword>
<dbReference type="OrthoDB" id="1470350at2759"/>
<keyword evidence="2 5" id="KW-0479">Metal-binding</keyword>
<proteinExistence type="inferred from homology"/>
<dbReference type="EMBL" id="CAJVPY010003537">
    <property type="protein sequence ID" value="CAG8594257.1"/>
    <property type="molecule type" value="Genomic_DNA"/>
</dbReference>
<dbReference type="PROSITE" id="PS00086">
    <property type="entry name" value="CYTOCHROME_P450"/>
    <property type="match status" value="1"/>
</dbReference>
<accession>A0A9N9C898</accession>